<dbReference type="EMBL" id="JAEKJZ010000001">
    <property type="protein sequence ID" value="MBN9669314.1"/>
    <property type="molecule type" value="Genomic_DNA"/>
</dbReference>
<dbReference type="RefSeq" id="WP_207138886.1">
    <property type="nucleotide sequence ID" value="NZ_JAEKJZ010000001.1"/>
</dbReference>
<dbReference type="AlphaFoldDB" id="A0A939J358"/>
<organism evidence="1 2">
    <name type="scientific">Roseibium aggregatum</name>
    <dbReference type="NCBI Taxonomy" id="187304"/>
    <lineage>
        <taxon>Bacteria</taxon>
        <taxon>Pseudomonadati</taxon>
        <taxon>Pseudomonadota</taxon>
        <taxon>Alphaproteobacteria</taxon>
        <taxon>Hyphomicrobiales</taxon>
        <taxon>Stappiaceae</taxon>
        <taxon>Roseibium</taxon>
    </lineage>
</organism>
<proteinExistence type="predicted"/>
<sequence length="70" mass="8309">MIERTAEFSHSHVLPAPWPPGEGIFSKVLKYLERRERRLRDARRLSVLPDYLLDDMGLKRSDLPSAERFW</sequence>
<reference evidence="1" key="1">
    <citation type="submission" date="2020-12" db="EMBL/GenBank/DDBJ databases">
        <title>Oil enriched cultivation method for isolating marine PHA-producing bacteria.</title>
        <authorList>
            <person name="Zheng W."/>
            <person name="Yu S."/>
            <person name="Huang Y."/>
        </authorList>
    </citation>
    <scope>NUCLEOTIDE SEQUENCE</scope>
    <source>
        <strain evidence="1">SY-2-12</strain>
    </source>
</reference>
<gene>
    <name evidence="1" type="ORF">JF539_03120</name>
</gene>
<accession>A0A939J358</accession>
<evidence type="ECO:0000313" key="1">
    <source>
        <dbReference type="EMBL" id="MBN9669314.1"/>
    </source>
</evidence>
<comment type="caution">
    <text evidence="1">The sequence shown here is derived from an EMBL/GenBank/DDBJ whole genome shotgun (WGS) entry which is preliminary data.</text>
</comment>
<name>A0A939J358_9HYPH</name>
<evidence type="ECO:0000313" key="2">
    <source>
        <dbReference type="Proteomes" id="UP000664096"/>
    </source>
</evidence>
<dbReference type="Proteomes" id="UP000664096">
    <property type="component" value="Unassembled WGS sequence"/>
</dbReference>
<protein>
    <submittedName>
        <fullName evidence="1">DUF1127 domain-containing protein</fullName>
    </submittedName>
</protein>